<dbReference type="InterPro" id="IPR029063">
    <property type="entry name" value="SAM-dependent_MTases_sf"/>
</dbReference>
<evidence type="ECO:0000259" key="1">
    <source>
        <dbReference type="Pfam" id="PF13847"/>
    </source>
</evidence>
<reference evidence="2 3" key="1">
    <citation type="journal article" date="2015" name="Nature">
        <title>rRNA introns, odd ribosomes, and small enigmatic genomes across a large radiation of phyla.</title>
        <authorList>
            <person name="Brown C.T."/>
            <person name="Hug L.A."/>
            <person name="Thomas B.C."/>
            <person name="Sharon I."/>
            <person name="Castelle C.J."/>
            <person name="Singh A."/>
            <person name="Wilkins M.J."/>
            <person name="Williams K.H."/>
            <person name="Banfield J.F."/>
        </authorList>
    </citation>
    <scope>NUCLEOTIDE SEQUENCE [LARGE SCALE GENOMIC DNA]</scope>
</reference>
<dbReference type="Pfam" id="PF13847">
    <property type="entry name" value="Methyltransf_31"/>
    <property type="match status" value="1"/>
</dbReference>
<sequence length="220" mass="25769">MNFCVIKNVFKTTKRWTGYWQRRKIDWKNRYLVTYSHPHRELISRVLATFTWMSLLEIGCGPGANIYNIISHFKGKQIGGIDINEDAINLAKQTFNGAFLKVGNTEDIMMSDKSVDVVLSDMCLMYIRHPDKAIKEIMRVARTHIVFCELHSDSFYGKIKLLFKEGYYAHNYLKLLEKHGFYDIMIMKIPLECWPDGNPQKTYGYIIKARVPKNITHTYN</sequence>
<evidence type="ECO:0000313" key="2">
    <source>
        <dbReference type="EMBL" id="KKR20046.1"/>
    </source>
</evidence>
<proteinExistence type="predicted"/>
<evidence type="ECO:0000313" key="3">
    <source>
        <dbReference type="Proteomes" id="UP000034656"/>
    </source>
</evidence>
<dbReference type="InterPro" id="IPR025714">
    <property type="entry name" value="Methyltranfer_dom"/>
</dbReference>
<dbReference type="Gene3D" id="3.40.50.150">
    <property type="entry name" value="Vaccinia Virus protein VP39"/>
    <property type="match status" value="1"/>
</dbReference>
<dbReference type="EMBL" id="LBXB01000009">
    <property type="protein sequence ID" value="KKR20046.1"/>
    <property type="molecule type" value="Genomic_DNA"/>
</dbReference>
<gene>
    <name evidence="2" type="ORF">UT51_C0009G0020</name>
</gene>
<accession>A0A837HSW6</accession>
<feature type="domain" description="Methyltransferase" evidence="1">
    <location>
        <begin position="53"/>
        <end position="148"/>
    </location>
</feature>
<dbReference type="AlphaFoldDB" id="A0A837HSW6"/>
<protein>
    <recommendedName>
        <fullName evidence="1">Methyltransferase domain-containing protein</fullName>
    </recommendedName>
</protein>
<dbReference type="SUPFAM" id="SSF53335">
    <property type="entry name" value="S-adenosyl-L-methionine-dependent methyltransferases"/>
    <property type="match status" value="1"/>
</dbReference>
<comment type="caution">
    <text evidence="2">The sequence shown here is derived from an EMBL/GenBank/DDBJ whole genome shotgun (WGS) entry which is preliminary data.</text>
</comment>
<dbReference type="CDD" id="cd02440">
    <property type="entry name" value="AdoMet_MTases"/>
    <property type="match status" value="1"/>
</dbReference>
<dbReference type="Proteomes" id="UP000034656">
    <property type="component" value="Unassembled WGS sequence"/>
</dbReference>
<organism evidence="2 3">
    <name type="scientific">Candidatus Nomurabacteria bacterium GW2011_GWC2_39_41</name>
    <dbReference type="NCBI Taxonomy" id="1618754"/>
    <lineage>
        <taxon>Bacteria</taxon>
        <taxon>Candidatus Nomuraibacteriota</taxon>
    </lineage>
</organism>
<name>A0A837HSW6_9BACT</name>